<feature type="region of interest" description="Disordered" evidence="1">
    <location>
        <begin position="63"/>
        <end position="96"/>
    </location>
</feature>
<sequence length="96" mass="10391">MEGVMIVDESSYQQYTFPCHPAYGQHGPPLYPVVVGAVKAPAHAEVGDLDDVVATHQAVFPSPGPGTNLRIPGTSCQKRSGWPCNRHPQLKNKKRA</sequence>
<dbReference type="EMBL" id="JABXBU010000001">
    <property type="protein sequence ID" value="KAF8796883.1"/>
    <property type="molecule type" value="Genomic_DNA"/>
</dbReference>
<evidence type="ECO:0000313" key="3">
    <source>
        <dbReference type="Proteomes" id="UP000807504"/>
    </source>
</evidence>
<proteinExistence type="predicted"/>
<keyword evidence="3" id="KW-1185">Reference proteome</keyword>
<protein>
    <submittedName>
        <fullName evidence="2">Uncharacterized protein</fullName>
    </submittedName>
</protein>
<dbReference type="AlphaFoldDB" id="A0A8T0G6M8"/>
<comment type="caution">
    <text evidence="2">The sequence shown here is derived from an EMBL/GenBank/DDBJ whole genome shotgun (WGS) entry which is preliminary data.</text>
</comment>
<evidence type="ECO:0000313" key="2">
    <source>
        <dbReference type="EMBL" id="KAF8796883.1"/>
    </source>
</evidence>
<accession>A0A8T0G6M8</accession>
<gene>
    <name evidence="2" type="ORF">HNY73_001215</name>
</gene>
<evidence type="ECO:0000256" key="1">
    <source>
        <dbReference type="SAM" id="MobiDB-lite"/>
    </source>
</evidence>
<dbReference type="Proteomes" id="UP000807504">
    <property type="component" value="Unassembled WGS sequence"/>
</dbReference>
<reference evidence="2" key="2">
    <citation type="submission" date="2020-06" db="EMBL/GenBank/DDBJ databases">
        <authorList>
            <person name="Sheffer M."/>
        </authorList>
    </citation>
    <scope>NUCLEOTIDE SEQUENCE</scope>
</reference>
<name>A0A8T0G6M8_ARGBR</name>
<organism evidence="2 3">
    <name type="scientific">Argiope bruennichi</name>
    <name type="common">Wasp spider</name>
    <name type="synonym">Aranea bruennichi</name>
    <dbReference type="NCBI Taxonomy" id="94029"/>
    <lineage>
        <taxon>Eukaryota</taxon>
        <taxon>Metazoa</taxon>
        <taxon>Ecdysozoa</taxon>
        <taxon>Arthropoda</taxon>
        <taxon>Chelicerata</taxon>
        <taxon>Arachnida</taxon>
        <taxon>Araneae</taxon>
        <taxon>Araneomorphae</taxon>
        <taxon>Entelegynae</taxon>
        <taxon>Araneoidea</taxon>
        <taxon>Araneidae</taxon>
        <taxon>Argiope</taxon>
    </lineage>
</organism>
<reference evidence="2" key="1">
    <citation type="journal article" date="2020" name="bioRxiv">
        <title>Chromosome-level reference genome of the European wasp spider Argiope bruennichi: a resource for studies on range expansion and evolutionary adaptation.</title>
        <authorList>
            <person name="Sheffer M.M."/>
            <person name="Hoppe A."/>
            <person name="Krehenwinkel H."/>
            <person name="Uhl G."/>
            <person name="Kuss A.W."/>
            <person name="Jensen L."/>
            <person name="Jensen C."/>
            <person name="Gillespie R.G."/>
            <person name="Hoff K.J."/>
            <person name="Prost S."/>
        </authorList>
    </citation>
    <scope>NUCLEOTIDE SEQUENCE</scope>
</reference>